<dbReference type="SMART" id="SM00382">
    <property type="entry name" value="AAA"/>
    <property type="match status" value="1"/>
</dbReference>
<dbReference type="PROSITE" id="PS50893">
    <property type="entry name" value="ABC_TRANSPORTER_2"/>
    <property type="match status" value="1"/>
</dbReference>
<evidence type="ECO:0000313" key="6">
    <source>
        <dbReference type="EMBL" id="HGZ42628.1"/>
    </source>
</evidence>
<dbReference type="EMBL" id="DSQF01000008">
    <property type="protein sequence ID" value="HGZ42628.1"/>
    <property type="molecule type" value="Genomic_DNA"/>
</dbReference>
<keyword evidence="2" id="KW-0813">Transport</keyword>
<dbReference type="Pfam" id="PF13732">
    <property type="entry name" value="DrrA1-3_C"/>
    <property type="match status" value="1"/>
</dbReference>
<evidence type="ECO:0000256" key="4">
    <source>
        <dbReference type="ARBA" id="ARBA00022840"/>
    </source>
</evidence>
<dbReference type="AlphaFoldDB" id="A0A832I1A6"/>
<comment type="similarity">
    <text evidence="1">Belongs to the ABC transporter superfamily.</text>
</comment>
<dbReference type="Gene3D" id="3.40.50.300">
    <property type="entry name" value="P-loop containing nucleotide triphosphate hydrolases"/>
    <property type="match status" value="1"/>
</dbReference>
<protein>
    <submittedName>
        <fullName evidence="6">ABC transporter ATP-binding protein</fullName>
    </submittedName>
</protein>
<dbReference type="InterPro" id="IPR003439">
    <property type="entry name" value="ABC_transporter-like_ATP-bd"/>
</dbReference>
<evidence type="ECO:0000256" key="1">
    <source>
        <dbReference type="ARBA" id="ARBA00005417"/>
    </source>
</evidence>
<keyword evidence="4 6" id="KW-0067">ATP-binding</keyword>
<feature type="domain" description="ABC transporter" evidence="5">
    <location>
        <begin position="2"/>
        <end position="228"/>
    </location>
</feature>
<dbReference type="SUPFAM" id="SSF52540">
    <property type="entry name" value="P-loop containing nucleoside triphosphate hydrolases"/>
    <property type="match status" value="1"/>
</dbReference>
<reference evidence="6" key="1">
    <citation type="journal article" date="2020" name="mSystems">
        <title>Genome- and Community-Level Interaction Insights into Carbon Utilization and Element Cycling Functions of Hydrothermarchaeota in Hydrothermal Sediment.</title>
        <authorList>
            <person name="Zhou Z."/>
            <person name="Liu Y."/>
            <person name="Xu W."/>
            <person name="Pan J."/>
            <person name="Luo Z.H."/>
            <person name="Li M."/>
        </authorList>
    </citation>
    <scope>NUCLEOTIDE SEQUENCE [LARGE SCALE GENOMIC DNA]</scope>
    <source>
        <strain evidence="6">SpSt-381</strain>
    </source>
</reference>
<evidence type="ECO:0000256" key="3">
    <source>
        <dbReference type="ARBA" id="ARBA00022741"/>
    </source>
</evidence>
<evidence type="ECO:0000259" key="5">
    <source>
        <dbReference type="PROSITE" id="PS50893"/>
    </source>
</evidence>
<dbReference type="InterPro" id="IPR003593">
    <property type="entry name" value="AAA+_ATPase"/>
</dbReference>
<name>A0A832I1A6_UNCEI</name>
<keyword evidence="3" id="KW-0547">Nucleotide-binding</keyword>
<comment type="caution">
    <text evidence="6">The sequence shown here is derived from an EMBL/GenBank/DDBJ whole genome shotgun (WGS) entry which is preliminary data.</text>
</comment>
<dbReference type="CDD" id="cd03230">
    <property type="entry name" value="ABC_DR_subfamily_A"/>
    <property type="match status" value="1"/>
</dbReference>
<dbReference type="PANTHER" id="PTHR43335">
    <property type="entry name" value="ABC TRANSPORTER, ATP-BINDING PROTEIN"/>
    <property type="match status" value="1"/>
</dbReference>
<proteinExistence type="inferred from homology"/>
<dbReference type="GO" id="GO:0016887">
    <property type="term" value="F:ATP hydrolysis activity"/>
    <property type="evidence" value="ECO:0007669"/>
    <property type="project" value="InterPro"/>
</dbReference>
<dbReference type="InterPro" id="IPR027417">
    <property type="entry name" value="P-loop_NTPase"/>
</dbReference>
<dbReference type="PANTHER" id="PTHR43335:SF4">
    <property type="entry name" value="ABC TRANSPORTER, ATP-BINDING PROTEIN"/>
    <property type="match status" value="1"/>
</dbReference>
<accession>A0A832I1A6</accession>
<dbReference type="GO" id="GO:0005524">
    <property type="term" value="F:ATP binding"/>
    <property type="evidence" value="ECO:0007669"/>
    <property type="project" value="UniProtKB-KW"/>
</dbReference>
<dbReference type="InterPro" id="IPR025302">
    <property type="entry name" value="DrrA1/2-like_C"/>
</dbReference>
<gene>
    <name evidence="6" type="ORF">ENR23_04240</name>
</gene>
<dbReference type="Pfam" id="PF00005">
    <property type="entry name" value="ABC_tran"/>
    <property type="match status" value="1"/>
</dbReference>
<organism evidence="6">
    <name type="scientific">Eiseniibacteriota bacterium</name>
    <dbReference type="NCBI Taxonomy" id="2212470"/>
    <lineage>
        <taxon>Bacteria</taxon>
        <taxon>Candidatus Eiseniibacteriota</taxon>
    </lineage>
</organism>
<sequence length="303" mass="31911">MIRVEGLVKRYGAVTAVDGLSFEVERGETFALIGPNGAGKTTTLKVLLGLVRPDAGRVALGPDALPPADPRARRSLGYVPQRAEFPAGRTVAEALRFYAALHGLGPGAVGRALARVGLSGLAARRASELSGGMTQRLSLAQALLGDPELLVLDEPTASLDPEATWEFRSLVEGLRREGATILLCSHLLAEVERVADRVLILAGGRRVGLESLAELRGRQMSATRLAIELREPGPHAAAALRARGLAVEQSGPATLLVDGRNGTGVEALETLRAAGVAVRTFEVQRPTLEEIFLAAVKGDRPHA</sequence>
<evidence type="ECO:0000256" key="2">
    <source>
        <dbReference type="ARBA" id="ARBA00022448"/>
    </source>
</evidence>